<keyword evidence="2" id="KW-0347">Helicase</keyword>
<dbReference type="EMBL" id="FNYD01000019">
    <property type="protein sequence ID" value="SEK07457.1"/>
    <property type="molecule type" value="Genomic_DNA"/>
</dbReference>
<evidence type="ECO:0000313" key="2">
    <source>
        <dbReference type="EMBL" id="SEK07457.1"/>
    </source>
</evidence>
<dbReference type="GO" id="GO:0005694">
    <property type="term" value="C:chromosome"/>
    <property type="evidence" value="ECO:0007669"/>
    <property type="project" value="InterPro"/>
</dbReference>
<protein>
    <submittedName>
        <fullName evidence="2">DNA helicase-4</fullName>
    </submittedName>
</protein>
<dbReference type="Gene3D" id="3.30.65.10">
    <property type="entry name" value="Bacterial Topoisomerase I, domain 1"/>
    <property type="match status" value="1"/>
</dbReference>
<gene>
    <name evidence="2" type="ORF">SAMN05444007_11914</name>
</gene>
<dbReference type="STRING" id="1227549.SAMN05444007_11914"/>
<evidence type="ECO:0000313" key="3">
    <source>
        <dbReference type="Proteomes" id="UP000199379"/>
    </source>
</evidence>
<organism evidence="2 3">
    <name type="scientific">Cribrihabitans marinus</name>
    <dbReference type="NCBI Taxonomy" id="1227549"/>
    <lineage>
        <taxon>Bacteria</taxon>
        <taxon>Pseudomonadati</taxon>
        <taxon>Pseudomonadota</taxon>
        <taxon>Alphaproteobacteria</taxon>
        <taxon>Rhodobacterales</taxon>
        <taxon>Paracoccaceae</taxon>
        <taxon>Cribrihabitans</taxon>
    </lineage>
</organism>
<dbReference type="GO" id="GO:0004386">
    <property type="term" value="F:helicase activity"/>
    <property type="evidence" value="ECO:0007669"/>
    <property type="project" value="UniProtKB-KW"/>
</dbReference>
<dbReference type="SUPFAM" id="SSF52540">
    <property type="entry name" value="P-loop containing nucleoside triphosphate hydrolases"/>
    <property type="match status" value="1"/>
</dbReference>
<keyword evidence="2" id="KW-0378">Hydrolase</keyword>
<reference evidence="2 3" key="1">
    <citation type="submission" date="2016-10" db="EMBL/GenBank/DDBJ databases">
        <authorList>
            <person name="de Groot N.N."/>
        </authorList>
    </citation>
    <scope>NUCLEOTIDE SEQUENCE [LARGE SCALE GENOMIC DNA]</scope>
    <source>
        <strain evidence="2 3">DSM 29340</strain>
    </source>
</reference>
<name>A0A1H7E2Z1_9RHOB</name>
<sequence>MGFPSMIVDDSLLSLVSPEAEPFANAEERRVMYVAMTRARRSVTILASEARPSAFVTELMKDPVYGVISPEGASERTHTCLQCGGRLLYMPGQYGPGWYRCEHVKLCGNRMSACPACGVGLPIRNTDTGNLQCSECGAEQQACPTCQDGWLVERRGRYGPFLGCVRFPGCSGKAKLRKTA</sequence>
<feature type="domain" description="DNA topoisomerase type IA zn finger" evidence="1">
    <location>
        <begin position="141"/>
        <end position="176"/>
    </location>
</feature>
<dbReference type="AlphaFoldDB" id="A0A1H7E2Z1"/>
<dbReference type="Gene3D" id="3.30.160.800">
    <property type="match status" value="1"/>
</dbReference>
<dbReference type="GO" id="GO:0003916">
    <property type="term" value="F:DNA topoisomerase activity"/>
    <property type="evidence" value="ECO:0007669"/>
    <property type="project" value="InterPro"/>
</dbReference>
<dbReference type="GO" id="GO:0003677">
    <property type="term" value="F:DNA binding"/>
    <property type="evidence" value="ECO:0007669"/>
    <property type="project" value="InterPro"/>
</dbReference>
<keyword evidence="3" id="KW-1185">Reference proteome</keyword>
<dbReference type="GO" id="GO:0006265">
    <property type="term" value="P:DNA topological change"/>
    <property type="evidence" value="ECO:0007669"/>
    <property type="project" value="InterPro"/>
</dbReference>
<dbReference type="Pfam" id="PF01396">
    <property type="entry name" value="Zn_ribbon_Top1"/>
    <property type="match status" value="1"/>
</dbReference>
<accession>A0A1H7E2Z1</accession>
<dbReference type="SUPFAM" id="SSF57783">
    <property type="entry name" value="Zinc beta-ribbon"/>
    <property type="match status" value="1"/>
</dbReference>
<dbReference type="InterPro" id="IPR013498">
    <property type="entry name" value="Topo_IA_Znf"/>
</dbReference>
<keyword evidence="2" id="KW-0067">ATP-binding</keyword>
<dbReference type="Proteomes" id="UP000199379">
    <property type="component" value="Unassembled WGS sequence"/>
</dbReference>
<proteinExistence type="predicted"/>
<evidence type="ECO:0000259" key="1">
    <source>
        <dbReference type="Pfam" id="PF01396"/>
    </source>
</evidence>
<dbReference type="InterPro" id="IPR027417">
    <property type="entry name" value="P-loop_NTPase"/>
</dbReference>
<keyword evidence="2" id="KW-0547">Nucleotide-binding</keyword>